<evidence type="ECO:0000256" key="1">
    <source>
        <dbReference type="ARBA" id="ARBA00000085"/>
    </source>
</evidence>
<keyword evidence="3 5" id="KW-0597">Phosphoprotein</keyword>
<keyword evidence="4" id="KW-0902">Two-component regulatory system</keyword>
<dbReference type="InterPro" id="IPR003594">
    <property type="entry name" value="HATPase_dom"/>
</dbReference>
<dbReference type="RefSeq" id="WP_200674204.1">
    <property type="nucleotide sequence ID" value="NZ_JAACYA010000002.1"/>
</dbReference>
<comment type="catalytic activity">
    <reaction evidence="1">
        <text>ATP + protein L-histidine = ADP + protein N-phospho-L-histidine.</text>
        <dbReference type="EC" id="2.7.13.3"/>
    </reaction>
</comment>
<gene>
    <name evidence="9" type="ORF">GWK41_06890</name>
</gene>
<feature type="coiled-coil region" evidence="6">
    <location>
        <begin position="239"/>
        <end position="273"/>
    </location>
</feature>
<keyword evidence="10" id="KW-1185">Reference proteome</keyword>
<keyword evidence="9" id="KW-0808">Transferase</keyword>
<feature type="domain" description="Response regulatory" evidence="8">
    <location>
        <begin position="126"/>
        <end position="240"/>
    </location>
</feature>
<evidence type="ECO:0000313" key="9">
    <source>
        <dbReference type="EMBL" id="MBK3332791.1"/>
    </source>
</evidence>
<dbReference type="CDD" id="cd00156">
    <property type="entry name" value="REC"/>
    <property type="match status" value="1"/>
</dbReference>
<feature type="modified residue" description="4-aspartylphosphate" evidence="5">
    <location>
        <position position="175"/>
    </location>
</feature>
<evidence type="ECO:0000256" key="3">
    <source>
        <dbReference type="ARBA" id="ARBA00022553"/>
    </source>
</evidence>
<dbReference type="PROSITE" id="PS50110">
    <property type="entry name" value="RESPONSE_REGULATORY"/>
    <property type="match status" value="2"/>
</dbReference>
<dbReference type="InterPro" id="IPR036890">
    <property type="entry name" value="HATPase_C_sf"/>
</dbReference>
<dbReference type="Proteomes" id="UP000772812">
    <property type="component" value="Unassembled WGS sequence"/>
</dbReference>
<evidence type="ECO:0000256" key="6">
    <source>
        <dbReference type="SAM" id="Coils"/>
    </source>
</evidence>
<dbReference type="EMBL" id="JAACYA010000002">
    <property type="protein sequence ID" value="MBK3332791.1"/>
    <property type="molecule type" value="Genomic_DNA"/>
</dbReference>
<dbReference type="PROSITE" id="PS50109">
    <property type="entry name" value="HIS_KIN"/>
    <property type="match status" value="1"/>
</dbReference>
<organism evidence="9 10">
    <name type="scientific">Persephonella atlantica</name>
    <dbReference type="NCBI Taxonomy" id="2699429"/>
    <lineage>
        <taxon>Bacteria</taxon>
        <taxon>Pseudomonadati</taxon>
        <taxon>Aquificota</taxon>
        <taxon>Aquificia</taxon>
        <taxon>Aquificales</taxon>
        <taxon>Hydrogenothermaceae</taxon>
        <taxon>Persephonella</taxon>
    </lineage>
</organism>
<keyword evidence="6" id="KW-0175">Coiled coil</keyword>
<dbReference type="EC" id="2.7.13.3" evidence="2"/>
<protein>
    <recommendedName>
        <fullName evidence="2">histidine kinase</fullName>
        <ecNumber evidence="2">2.7.13.3</ecNumber>
    </recommendedName>
</protein>
<dbReference type="PANTHER" id="PTHR44591">
    <property type="entry name" value="STRESS RESPONSE REGULATOR PROTEIN 1"/>
    <property type="match status" value="1"/>
</dbReference>
<evidence type="ECO:0000256" key="5">
    <source>
        <dbReference type="PROSITE-ProRule" id="PRU00169"/>
    </source>
</evidence>
<dbReference type="SUPFAM" id="SSF52172">
    <property type="entry name" value="CheY-like"/>
    <property type="match status" value="2"/>
</dbReference>
<dbReference type="SMART" id="SM00448">
    <property type="entry name" value="REC"/>
    <property type="match status" value="2"/>
</dbReference>
<dbReference type="InterPro" id="IPR011006">
    <property type="entry name" value="CheY-like_superfamily"/>
</dbReference>
<sequence>MGKVLIVEDSRFINKVISNRLKKEGFQVDNAYSLQEADDYIYQNNYDFIILDLHLPDGEGIDIITNVQSMSNSKIIVLSSLKDDYLREELFKFGILDYIVKDRHLNYSLEELLKILKKAELKDSEKILLVDDSKVVHMQVKKVLIPRNYIVKSVYTGEQAINLIKKEKFSLIILDITLPDMNGVDVLEKIREVNSKVPVIVLSGTADAATVRKILKNGANDYIKKPFIFEEFLLKVDLLIDHYRQSLKLEELNQELEKKVKQQVEELLEKDRILSVQSRLAEMGSIINMISHQWKQPLNVISVTVGRIFINYKKGKDIDNIINDCYKTVNLQIENLVETLHTFMDFFKPDKNIEKFDLYEAIRNSVKLVETVLKKENINLKVNIEENILIKGFKNEFSQALLNIINNAKDAFSDKDLKEKIIKICTTKKGNFIYLHIEDNAGGIPEKIIDKIFEPYFSTKSNSGTGLGLYIAKLIIKKHMNGKLTVENTSEGAKFTIKLKTYN</sequence>
<dbReference type="InterPro" id="IPR005467">
    <property type="entry name" value="His_kinase_dom"/>
</dbReference>
<feature type="domain" description="Response regulatory" evidence="8">
    <location>
        <begin position="3"/>
        <end position="116"/>
    </location>
</feature>
<dbReference type="SUPFAM" id="SSF55874">
    <property type="entry name" value="ATPase domain of HSP90 chaperone/DNA topoisomerase II/histidine kinase"/>
    <property type="match status" value="1"/>
</dbReference>
<dbReference type="InterPro" id="IPR050595">
    <property type="entry name" value="Bact_response_regulator"/>
</dbReference>
<feature type="modified residue" description="4-aspartylphosphate" evidence="5">
    <location>
        <position position="52"/>
    </location>
</feature>
<dbReference type="SUPFAM" id="SSF47384">
    <property type="entry name" value="Homodimeric domain of signal transducing histidine kinase"/>
    <property type="match status" value="1"/>
</dbReference>
<dbReference type="InterPro" id="IPR001789">
    <property type="entry name" value="Sig_transdc_resp-reg_receiver"/>
</dbReference>
<dbReference type="CDD" id="cd00075">
    <property type="entry name" value="HATPase"/>
    <property type="match status" value="1"/>
</dbReference>
<comment type="caution">
    <text evidence="9">The sequence shown here is derived from an EMBL/GenBank/DDBJ whole genome shotgun (WGS) entry which is preliminary data.</text>
</comment>
<evidence type="ECO:0000259" key="7">
    <source>
        <dbReference type="PROSITE" id="PS50109"/>
    </source>
</evidence>
<evidence type="ECO:0000256" key="4">
    <source>
        <dbReference type="ARBA" id="ARBA00023012"/>
    </source>
</evidence>
<dbReference type="Gene3D" id="1.10.287.130">
    <property type="match status" value="1"/>
</dbReference>
<dbReference type="PRINTS" id="PR00344">
    <property type="entry name" value="BCTRLSENSOR"/>
</dbReference>
<feature type="domain" description="Histidine kinase" evidence="7">
    <location>
        <begin position="289"/>
        <end position="503"/>
    </location>
</feature>
<dbReference type="Gene3D" id="3.30.565.10">
    <property type="entry name" value="Histidine kinase-like ATPase, C-terminal domain"/>
    <property type="match status" value="1"/>
</dbReference>
<accession>A0ABS1GIM9</accession>
<evidence type="ECO:0000259" key="8">
    <source>
        <dbReference type="PROSITE" id="PS50110"/>
    </source>
</evidence>
<dbReference type="Gene3D" id="3.40.50.2300">
    <property type="match status" value="2"/>
</dbReference>
<proteinExistence type="predicted"/>
<dbReference type="Pfam" id="PF00072">
    <property type="entry name" value="Response_reg"/>
    <property type="match status" value="2"/>
</dbReference>
<evidence type="ECO:0000313" key="10">
    <source>
        <dbReference type="Proteomes" id="UP000772812"/>
    </source>
</evidence>
<evidence type="ECO:0000256" key="2">
    <source>
        <dbReference type="ARBA" id="ARBA00012438"/>
    </source>
</evidence>
<dbReference type="GO" id="GO:0016301">
    <property type="term" value="F:kinase activity"/>
    <property type="evidence" value="ECO:0007669"/>
    <property type="project" value="UniProtKB-KW"/>
</dbReference>
<name>A0ABS1GIM9_9AQUI</name>
<dbReference type="Pfam" id="PF02518">
    <property type="entry name" value="HATPase_c"/>
    <property type="match status" value="1"/>
</dbReference>
<reference evidence="9 10" key="1">
    <citation type="journal article" date="2021" name="Syst. Appl. Microbiol.">
        <title>Persephonella atlantica sp. nov.: How to adapt to physico-chemical gradients in high temperature hydrothermal habitats.</title>
        <authorList>
            <person name="Francois D.X."/>
            <person name="Godfroy A."/>
            <person name="Mathien C."/>
            <person name="Aube J."/>
            <person name="Cathalot C."/>
            <person name="Lesongeur F."/>
            <person name="L'Haridon S."/>
            <person name="Philippon X."/>
            <person name="Roussel E.G."/>
        </authorList>
    </citation>
    <scope>NUCLEOTIDE SEQUENCE [LARGE SCALE GENOMIC DNA]</scope>
    <source>
        <strain evidence="9 10">MO1340</strain>
    </source>
</reference>
<dbReference type="SMART" id="SM00387">
    <property type="entry name" value="HATPase_c"/>
    <property type="match status" value="1"/>
</dbReference>
<dbReference type="InterPro" id="IPR004358">
    <property type="entry name" value="Sig_transdc_His_kin-like_C"/>
</dbReference>
<dbReference type="InterPro" id="IPR036097">
    <property type="entry name" value="HisK_dim/P_sf"/>
</dbReference>
<keyword evidence="9" id="KW-0418">Kinase</keyword>
<dbReference type="PANTHER" id="PTHR44591:SF14">
    <property type="entry name" value="PROTEIN PILG"/>
    <property type="match status" value="1"/>
</dbReference>